<dbReference type="GO" id="GO:0005745">
    <property type="term" value="C:m-AAA complex"/>
    <property type="evidence" value="ECO:0007669"/>
    <property type="project" value="TreeGrafter"/>
</dbReference>
<accession>X1JUL8</accession>
<protein>
    <recommendedName>
        <fullName evidence="7">Peptidase M41 domain-containing protein</fullName>
    </recommendedName>
</protein>
<organism evidence="8">
    <name type="scientific">marine sediment metagenome</name>
    <dbReference type="NCBI Taxonomy" id="412755"/>
    <lineage>
        <taxon>unclassified sequences</taxon>
        <taxon>metagenomes</taxon>
        <taxon>ecological metagenomes</taxon>
    </lineage>
</organism>
<evidence type="ECO:0000259" key="7">
    <source>
        <dbReference type="Pfam" id="PF01434"/>
    </source>
</evidence>
<feature type="non-terminal residue" evidence="8">
    <location>
        <position position="1"/>
    </location>
</feature>
<comment type="cofactor">
    <cofactor evidence="1">
        <name>Zn(2+)</name>
        <dbReference type="ChEBI" id="CHEBI:29105"/>
    </cofactor>
</comment>
<evidence type="ECO:0000256" key="5">
    <source>
        <dbReference type="ARBA" id="ARBA00022840"/>
    </source>
</evidence>
<keyword evidence="6" id="KW-0645">Protease</keyword>
<keyword evidence="4" id="KW-0862">Zinc</keyword>
<dbReference type="GO" id="GO:0004176">
    <property type="term" value="F:ATP-dependent peptidase activity"/>
    <property type="evidence" value="ECO:0007669"/>
    <property type="project" value="InterPro"/>
</dbReference>
<keyword evidence="5" id="KW-0067">ATP-binding</keyword>
<evidence type="ECO:0000256" key="2">
    <source>
        <dbReference type="ARBA" id="ARBA00022723"/>
    </source>
</evidence>
<evidence type="ECO:0000256" key="1">
    <source>
        <dbReference type="ARBA" id="ARBA00001947"/>
    </source>
</evidence>
<evidence type="ECO:0000256" key="6">
    <source>
        <dbReference type="ARBA" id="ARBA00023049"/>
    </source>
</evidence>
<feature type="domain" description="Peptidase M41" evidence="7">
    <location>
        <begin position="4"/>
        <end position="61"/>
    </location>
</feature>
<keyword evidence="3" id="KW-0547">Nucleotide-binding</keyword>
<keyword evidence="2" id="KW-0479">Metal-binding</keyword>
<dbReference type="GO" id="GO:0046872">
    <property type="term" value="F:metal ion binding"/>
    <property type="evidence" value="ECO:0007669"/>
    <property type="project" value="UniProtKB-KW"/>
</dbReference>
<dbReference type="InterPro" id="IPR037219">
    <property type="entry name" value="Peptidase_M41-like"/>
</dbReference>
<keyword evidence="6" id="KW-0378">Hydrolase</keyword>
<dbReference type="AlphaFoldDB" id="X1JUL8"/>
<dbReference type="PANTHER" id="PTHR43655">
    <property type="entry name" value="ATP-DEPENDENT PROTEASE"/>
    <property type="match status" value="1"/>
</dbReference>
<dbReference type="PANTHER" id="PTHR43655:SF38">
    <property type="entry name" value="ATP-DEPENDENT ZINC METALLOPROTEASE YME1L"/>
    <property type="match status" value="1"/>
</dbReference>
<proteinExistence type="predicted"/>
<name>X1JUL8_9ZZZZ</name>
<evidence type="ECO:0000256" key="3">
    <source>
        <dbReference type="ARBA" id="ARBA00022741"/>
    </source>
</evidence>
<keyword evidence="6" id="KW-0482">Metalloprotease</keyword>
<dbReference type="SUPFAM" id="SSF140990">
    <property type="entry name" value="FtsH protease domain-like"/>
    <property type="match status" value="1"/>
</dbReference>
<dbReference type="Gene3D" id="1.20.58.760">
    <property type="entry name" value="Peptidase M41"/>
    <property type="match status" value="1"/>
</dbReference>
<gene>
    <name evidence="8" type="ORF">S03H2_56057</name>
</gene>
<dbReference type="InterPro" id="IPR000642">
    <property type="entry name" value="Peptidase_M41"/>
</dbReference>
<reference evidence="8" key="1">
    <citation type="journal article" date="2014" name="Front. Microbiol.">
        <title>High frequency of phylogenetically diverse reductive dehalogenase-homologous genes in deep subseafloor sedimentary metagenomes.</title>
        <authorList>
            <person name="Kawai M."/>
            <person name="Futagami T."/>
            <person name="Toyoda A."/>
            <person name="Takaki Y."/>
            <person name="Nishi S."/>
            <person name="Hori S."/>
            <person name="Arai W."/>
            <person name="Tsubouchi T."/>
            <person name="Morono Y."/>
            <person name="Uchiyama I."/>
            <person name="Ito T."/>
            <person name="Fujiyama A."/>
            <person name="Inagaki F."/>
            <person name="Takami H."/>
        </authorList>
    </citation>
    <scope>NUCLEOTIDE SEQUENCE</scope>
    <source>
        <strain evidence="8">Expedition CK06-06</strain>
    </source>
</reference>
<dbReference type="GO" id="GO:0005524">
    <property type="term" value="F:ATP binding"/>
    <property type="evidence" value="ECO:0007669"/>
    <property type="project" value="UniProtKB-KW"/>
</dbReference>
<dbReference type="Pfam" id="PF01434">
    <property type="entry name" value="Peptidase_M41"/>
    <property type="match status" value="1"/>
</dbReference>
<comment type="caution">
    <text evidence="8">The sequence shown here is derived from an EMBL/GenBank/DDBJ whole genome shotgun (WGS) entry which is preliminary data.</text>
</comment>
<evidence type="ECO:0000256" key="4">
    <source>
        <dbReference type="ARBA" id="ARBA00022833"/>
    </source>
</evidence>
<dbReference type="GO" id="GO:0034982">
    <property type="term" value="P:mitochondrial protein processing"/>
    <property type="evidence" value="ECO:0007669"/>
    <property type="project" value="TreeGrafter"/>
</dbReference>
<dbReference type="InterPro" id="IPR050928">
    <property type="entry name" value="ATP-dep_Zn_Metalloprotease"/>
</dbReference>
<sequence length="92" mass="10294">VMPGEKDYSERTAEAIDSEVKKITDESYKKAKELIEANKDKLERIAKALLKYETLDADEVKLILEGGKLDKPTVGGLLAAEQAKDEREKSKK</sequence>
<evidence type="ECO:0000313" key="8">
    <source>
        <dbReference type="EMBL" id="GAH85110.1"/>
    </source>
</evidence>
<dbReference type="EMBL" id="BARU01035845">
    <property type="protein sequence ID" value="GAH85110.1"/>
    <property type="molecule type" value="Genomic_DNA"/>
</dbReference>
<dbReference type="GO" id="GO:0004222">
    <property type="term" value="F:metalloendopeptidase activity"/>
    <property type="evidence" value="ECO:0007669"/>
    <property type="project" value="InterPro"/>
</dbReference>